<keyword evidence="1" id="KW-0547">Nucleotide-binding</keyword>
<feature type="domain" description="Carboxyltransferase" evidence="4">
    <location>
        <begin position="22"/>
        <end position="302"/>
    </location>
</feature>
<gene>
    <name evidence="5" type="ORF">GCM10007913_18350</name>
</gene>
<keyword evidence="6" id="KW-1185">Reference proteome</keyword>
<name>A0ABQ5UFF9_9HYPH</name>
<dbReference type="Proteomes" id="UP001161406">
    <property type="component" value="Unassembled WGS sequence"/>
</dbReference>
<proteinExistence type="predicted"/>
<reference evidence="5" key="2">
    <citation type="submission" date="2023-01" db="EMBL/GenBank/DDBJ databases">
        <title>Draft genome sequence of Devosia yakushimensis strain NBRC 103855.</title>
        <authorList>
            <person name="Sun Q."/>
            <person name="Mori K."/>
        </authorList>
    </citation>
    <scope>NUCLEOTIDE SEQUENCE</scope>
    <source>
        <strain evidence="5">NBRC 103855</strain>
    </source>
</reference>
<dbReference type="InterPro" id="IPR029000">
    <property type="entry name" value="Cyclophilin-like_dom_sf"/>
</dbReference>
<sequence length="322" mass="34467">MEVLSTTPLATIQDLGRFGHYRDGVGRSGAMDGIALAIGNALLGNDANAAAIEIPLLPFKLRFEEDLDVAVTGADCEAWLDETPLPPDWAFSVRSGQVLTLSAIREGCRAYVCVAGGVEVPEVLGSRSTQLREAFGGYLGRMLTKGDRLKALGTSVGLPHGGLGASPLGRFSADGLVVRVLPAAEYDRFTAESQHSFWRAEWQITAQSNRTGYRLSGPVLAMKDNSELRSHGVVPGVIQVPMGGQPIIQLADAATMGGYPKLGTVIEPDQWRLAQARPGTSIRFVEVDLQAALSAQAELDRYIADVRGSAQRQRRAALGWRS</sequence>
<comment type="caution">
    <text evidence="5">The sequence shown here is derived from an EMBL/GenBank/DDBJ whole genome shotgun (WGS) entry which is preliminary data.</text>
</comment>
<protein>
    <recommendedName>
        <fullName evidence="4">Carboxyltransferase domain-containing protein</fullName>
    </recommendedName>
</protein>
<keyword evidence="3" id="KW-0067">ATP-binding</keyword>
<dbReference type="PANTHER" id="PTHR43309:SF3">
    <property type="entry name" value="5-OXOPROLINASE SUBUNIT C"/>
    <property type="match status" value="1"/>
</dbReference>
<evidence type="ECO:0000256" key="1">
    <source>
        <dbReference type="ARBA" id="ARBA00022741"/>
    </source>
</evidence>
<dbReference type="NCBIfam" id="TIGR00724">
    <property type="entry name" value="urea_amlyse_rel"/>
    <property type="match status" value="1"/>
</dbReference>
<accession>A0ABQ5UFF9</accession>
<dbReference type="InterPro" id="IPR003778">
    <property type="entry name" value="CT_A_B"/>
</dbReference>
<dbReference type="PANTHER" id="PTHR43309">
    <property type="entry name" value="5-OXOPROLINASE SUBUNIT C"/>
    <property type="match status" value="1"/>
</dbReference>
<evidence type="ECO:0000313" key="6">
    <source>
        <dbReference type="Proteomes" id="UP001161406"/>
    </source>
</evidence>
<dbReference type="Gene3D" id="2.40.100.10">
    <property type="entry name" value="Cyclophilin-like"/>
    <property type="match status" value="1"/>
</dbReference>
<dbReference type="InterPro" id="IPR052708">
    <property type="entry name" value="PxpC"/>
</dbReference>
<dbReference type="EMBL" id="BSNG01000001">
    <property type="protein sequence ID" value="GLQ09903.1"/>
    <property type="molecule type" value="Genomic_DNA"/>
</dbReference>
<evidence type="ECO:0000313" key="5">
    <source>
        <dbReference type="EMBL" id="GLQ09903.1"/>
    </source>
</evidence>
<dbReference type="RefSeq" id="WP_348523178.1">
    <property type="nucleotide sequence ID" value="NZ_BSNG01000001.1"/>
</dbReference>
<evidence type="ECO:0000259" key="4">
    <source>
        <dbReference type="SMART" id="SM00797"/>
    </source>
</evidence>
<organism evidence="5 6">
    <name type="scientific">Devosia yakushimensis</name>
    <dbReference type="NCBI Taxonomy" id="470028"/>
    <lineage>
        <taxon>Bacteria</taxon>
        <taxon>Pseudomonadati</taxon>
        <taxon>Pseudomonadota</taxon>
        <taxon>Alphaproteobacteria</taxon>
        <taxon>Hyphomicrobiales</taxon>
        <taxon>Devosiaceae</taxon>
        <taxon>Devosia</taxon>
    </lineage>
</organism>
<keyword evidence="2" id="KW-0378">Hydrolase</keyword>
<dbReference type="Pfam" id="PF02626">
    <property type="entry name" value="CT_A_B"/>
    <property type="match status" value="1"/>
</dbReference>
<reference evidence="5" key="1">
    <citation type="journal article" date="2014" name="Int. J. Syst. Evol. Microbiol.">
        <title>Complete genome of a new Firmicutes species belonging to the dominant human colonic microbiota ('Ruminococcus bicirculans') reveals two chromosomes and a selective capacity to utilize plant glucans.</title>
        <authorList>
            <consortium name="NISC Comparative Sequencing Program"/>
            <person name="Wegmann U."/>
            <person name="Louis P."/>
            <person name="Goesmann A."/>
            <person name="Henrissat B."/>
            <person name="Duncan S.H."/>
            <person name="Flint H.J."/>
        </authorList>
    </citation>
    <scope>NUCLEOTIDE SEQUENCE</scope>
    <source>
        <strain evidence="5">NBRC 103855</strain>
    </source>
</reference>
<evidence type="ECO:0000256" key="3">
    <source>
        <dbReference type="ARBA" id="ARBA00022840"/>
    </source>
</evidence>
<evidence type="ECO:0000256" key="2">
    <source>
        <dbReference type="ARBA" id="ARBA00022801"/>
    </source>
</evidence>
<dbReference type="SUPFAM" id="SSF50891">
    <property type="entry name" value="Cyclophilin-like"/>
    <property type="match status" value="1"/>
</dbReference>
<dbReference type="SMART" id="SM00797">
    <property type="entry name" value="AHS2"/>
    <property type="match status" value="1"/>
</dbReference>